<evidence type="ECO:0000256" key="1">
    <source>
        <dbReference type="SAM" id="MobiDB-lite"/>
    </source>
</evidence>
<keyword evidence="3" id="KW-1185">Reference proteome</keyword>
<dbReference type="OrthoDB" id="4130075at2759"/>
<dbReference type="RefSeq" id="XP_016633325.1">
    <property type="nucleotide sequence ID" value="XM_016775282.1"/>
</dbReference>
<feature type="region of interest" description="Disordered" evidence="1">
    <location>
        <begin position="1"/>
        <end position="111"/>
    </location>
</feature>
<dbReference type="AlphaFoldDB" id="A0A0D2K065"/>
<dbReference type="EMBL" id="KN848069">
    <property type="protein sequence ID" value="KIX99202.1"/>
    <property type="molecule type" value="Genomic_DNA"/>
</dbReference>
<reference evidence="2 3" key="1">
    <citation type="submission" date="2015-01" db="EMBL/GenBank/DDBJ databases">
        <title>The Genome Sequence of Fonsecaea multimorphosa CBS 102226.</title>
        <authorList>
            <consortium name="The Broad Institute Genomics Platform"/>
            <person name="Cuomo C."/>
            <person name="de Hoog S."/>
            <person name="Gorbushina A."/>
            <person name="Stielow B."/>
            <person name="Teixiera M."/>
            <person name="Abouelleil A."/>
            <person name="Chapman S.B."/>
            <person name="Priest M."/>
            <person name="Young S.K."/>
            <person name="Wortman J."/>
            <person name="Nusbaum C."/>
            <person name="Birren B."/>
        </authorList>
    </citation>
    <scope>NUCLEOTIDE SEQUENCE [LARGE SCALE GENOMIC DNA]</scope>
    <source>
        <strain evidence="2 3">CBS 102226</strain>
    </source>
</reference>
<evidence type="ECO:0000313" key="2">
    <source>
        <dbReference type="EMBL" id="KIX99202.1"/>
    </source>
</evidence>
<dbReference type="Proteomes" id="UP000053411">
    <property type="component" value="Unassembled WGS sequence"/>
</dbReference>
<sequence>MASATLKIVFHEGPDKDGQGAGLSAKERRAHAARIGHLKSAQGASKTVHKKQPPKYAPQYSPPKTQALYRLNVPKPDRASSSSVSSKSSSSESSRSSDEEEPLTPPSPLVLNGNSDPFTMLPIVITPLVNQCLTFMREALYPSIYYSTFFRRLYGTSHGPINVLQDSTWLPAQTAQQDWGTAASSLHSEGHAMACIASFLSNMAPLMPESNRLKISREALIYTTKSSHLLRQSLDKLPSTDSKNALLRDPSLIYHVFWLFRAAVFSENRNSVAVHGKVLAQSIMQGFNDGVVDHLTIIQAINADCDDATKFMRRTHFDPDWYRTIVQPIWTMAEYILPPVPEALYVNINPTIELPELREIFINSLHQAAYCEDGSQVPDAAWGPHEQRQLAFAWFATQSEYTMSKLLKIYFDLRGGRHSSQHHTEAQQVLAPGQRLTQIGLALGLLFYHRVLGHETKINGQDIRDSSPEIIRHLRAVMQQISIVATEEEQQKYSEAHAWLYFLGAFEEERKGTSPKDTWFRRRLAEHVNLSKEKGWNTSSSWKDYRRIFHSFLYSNWAYPSGSTWFERVVSMYKSPET</sequence>
<organism evidence="2 3">
    <name type="scientific">Fonsecaea multimorphosa CBS 102226</name>
    <dbReference type="NCBI Taxonomy" id="1442371"/>
    <lineage>
        <taxon>Eukaryota</taxon>
        <taxon>Fungi</taxon>
        <taxon>Dikarya</taxon>
        <taxon>Ascomycota</taxon>
        <taxon>Pezizomycotina</taxon>
        <taxon>Eurotiomycetes</taxon>
        <taxon>Chaetothyriomycetidae</taxon>
        <taxon>Chaetothyriales</taxon>
        <taxon>Herpotrichiellaceae</taxon>
        <taxon>Fonsecaea</taxon>
    </lineage>
</organism>
<protein>
    <recommendedName>
        <fullName evidence="4">Transcription factor domain-containing protein</fullName>
    </recommendedName>
</protein>
<proteinExistence type="predicted"/>
<evidence type="ECO:0000313" key="3">
    <source>
        <dbReference type="Proteomes" id="UP000053411"/>
    </source>
</evidence>
<accession>A0A0D2K065</accession>
<evidence type="ECO:0008006" key="4">
    <source>
        <dbReference type="Google" id="ProtNLM"/>
    </source>
</evidence>
<feature type="compositionally biased region" description="Basic residues" evidence="1">
    <location>
        <begin position="28"/>
        <end position="37"/>
    </location>
</feature>
<feature type="compositionally biased region" description="Basic and acidic residues" evidence="1">
    <location>
        <begin position="9"/>
        <end position="18"/>
    </location>
</feature>
<dbReference type="VEuPathDB" id="FungiDB:Z520_04778"/>
<name>A0A0D2K065_9EURO</name>
<dbReference type="GeneID" id="27710524"/>
<gene>
    <name evidence="2" type="ORF">Z520_04778</name>
</gene>
<feature type="compositionally biased region" description="Low complexity" evidence="1">
    <location>
        <begin position="80"/>
        <end position="94"/>
    </location>
</feature>